<reference evidence="1" key="1">
    <citation type="journal article" date="2020" name="bioRxiv">
        <title>Comparative genomics of Chlamydomonas.</title>
        <authorList>
            <person name="Craig R.J."/>
            <person name="Hasan A.R."/>
            <person name="Ness R.W."/>
            <person name="Keightley P.D."/>
        </authorList>
    </citation>
    <scope>NUCLEOTIDE SEQUENCE</scope>
    <source>
        <strain evidence="1">CCAP 11/173</strain>
    </source>
</reference>
<dbReference type="OrthoDB" id="10580268at2759"/>
<dbReference type="EMBL" id="JAEHOD010000027">
    <property type="protein sequence ID" value="KAG2445139.1"/>
    <property type="molecule type" value="Genomic_DNA"/>
</dbReference>
<protein>
    <submittedName>
        <fullName evidence="1">Uncharacterized protein</fullName>
    </submittedName>
</protein>
<sequence length="297" mass="30755">MQHDGVSTGTNSRLVSGYKFGRKFYSAAVAYPAESDTTYYRMRDLSCESSRRGLASAEDAADAVATADTGGVGVGAEGALVAAGGGSSRRSLQGKAPSFAGTTTMAFMVSGSGVGGAAVCRARIAVGGCRAGGPMAGVECSTPVKKTEEQVRVFEGGLESWPSAYGKLEKVFCDVTAGELCIFGRVDLAIKDTDPFIFATLCSIDMVNYPTFAGSLANFLCKQASGNKAAQGMTSDPMPVPEGYVPAGGFYAVIDPSEDDGAAFDNFKSIQDYGFTPTSNACPSNAIFSIRCFEGRS</sequence>
<dbReference type="AlphaFoldDB" id="A0A835WCX0"/>
<evidence type="ECO:0000313" key="1">
    <source>
        <dbReference type="EMBL" id="KAG2445139.1"/>
    </source>
</evidence>
<dbReference type="Proteomes" id="UP000613740">
    <property type="component" value="Unassembled WGS sequence"/>
</dbReference>
<organism evidence="1 2">
    <name type="scientific">Chlamydomonas schloesseri</name>
    <dbReference type="NCBI Taxonomy" id="2026947"/>
    <lineage>
        <taxon>Eukaryota</taxon>
        <taxon>Viridiplantae</taxon>
        <taxon>Chlorophyta</taxon>
        <taxon>core chlorophytes</taxon>
        <taxon>Chlorophyceae</taxon>
        <taxon>CS clade</taxon>
        <taxon>Chlamydomonadales</taxon>
        <taxon>Chlamydomonadaceae</taxon>
        <taxon>Chlamydomonas</taxon>
    </lineage>
</organism>
<name>A0A835WCX0_9CHLO</name>
<keyword evidence="2" id="KW-1185">Reference proteome</keyword>
<proteinExistence type="predicted"/>
<gene>
    <name evidence="1" type="ORF">HYH02_008607</name>
</gene>
<comment type="caution">
    <text evidence="1">The sequence shown here is derived from an EMBL/GenBank/DDBJ whole genome shotgun (WGS) entry which is preliminary data.</text>
</comment>
<evidence type="ECO:0000313" key="2">
    <source>
        <dbReference type="Proteomes" id="UP000613740"/>
    </source>
</evidence>
<accession>A0A835WCX0</accession>